<keyword evidence="2" id="KW-1185">Reference proteome</keyword>
<dbReference type="RefSeq" id="WP_209457908.1">
    <property type="nucleotide sequence ID" value="NZ_JAGGKC010000001.1"/>
</dbReference>
<evidence type="ECO:0000313" key="1">
    <source>
        <dbReference type="EMBL" id="MBP1917663.1"/>
    </source>
</evidence>
<dbReference type="InterPro" id="IPR036694">
    <property type="entry name" value="Dodecin-like_sf"/>
</dbReference>
<evidence type="ECO:0000313" key="2">
    <source>
        <dbReference type="Proteomes" id="UP001519271"/>
    </source>
</evidence>
<dbReference type="SUPFAM" id="SSF89807">
    <property type="entry name" value="Dodecin-like"/>
    <property type="match status" value="1"/>
</dbReference>
<gene>
    <name evidence="1" type="ORF">J2Z34_000126</name>
</gene>
<protein>
    <submittedName>
        <fullName evidence="1">Flavin-binding protein dodecin</fullName>
    </submittedName>
</protein>
<dbReference type="PANTHER" id="PTHR39324:SF1">
    <property type="entry name" value="CALCIUM DODECIN"/>
    <property type="match status" value="1"/>
</dbReference>
<comment type="caution">
    <text evidence="1">The sequence shown here is derived from an EMBL/GenBank/DDBJ whole genome shotgun (WGS) entry which is preliminary data.</text>
</comment>
<sequence>MAVVKVIEIIAESTESWEAAVQDAVTEAAKTVDGLQTAYVQDFQAILEGNKIVKYRVNVKVSFIVK</sequence>
<dbReference type="EMBL" id="JAGGKC010000001">
    <property type="protein sequence ID" value="MBP1917663.1"/>
    <property type="molecule type" value="Genomic_DNA"/>
</dbReference>
<dbReference type="Proteomes" id="UP001519271">
    <property type="component" value="Unassembled WGS sequence"/>
</dbReference>
<dbReference type="Pfam" id="PF07311">
    <property type="entry name" value="Dodecin"/>
    <property type="match status" value="1"/>
</dbReference>
<organism evidence="1 2">
    <name type="scientific">Youngiibacter multivorans</name>
    <dbReference type="NCBI Taxonomy" id="937251"/>
    <lineage>
        <taxon>Bacteria</taxon>
        <taxon>Bacillati</taxon>
        <taxon>Bacillota</taxon>
        <taxon>Clostridia</taxon>
        <taxon>Eubacteriales</taxon>
        <taxon>Clostridiaceae</taxon>
        <taxon>Youngiibacter</taxon>
    </lineage>
</organism>
<dbReference type="InterPro" id="IPR009923">
    <property type="entry name" value="Dodecin"/>
</dbReference>
<reference evidence="1 2" key="1">
    <citation type="submission" date="2021-03" db="EMBL/GenBank/DDBJ databases">
        <title>Genomic Encyclopedia of Type Strains, Phase IV (KMG-IV): sequencing the most valuable type-strain genomes for metagenomic binning, comparative biology and taxonomic classification.</title>
        <authorList>
            <person name="Goeker M."/>
        </authorList>
    </citation>
    <scope>NUCLEOTIDE SEQUENCE [LARGE SCALE GENOMIC DNA]</scope>
    <source>
        <strain evidence="1 2">DSM 6139</strain>
    </source>
</reference>
<dbReference type="PANTHER" id="PTHR39324">
    <property type="entry name" value="CALCIUM DODECIN"/>
    <property type="match status" value="1"/>
</dbReference>
<name>A0ABS4FZD6_9CLOT</name>
<dbReference type="InterPro" id="IPR025543">
    <property type="entry name" value="Dodecin-like"/>
</dbReference>
<dbReference type="Gene3D" id="3.30.1660.10">
    <property type="entry name" value="Flavin-binding protein dodecin"/>
    <property type="match status" value="1"/>
</dbReference>
<accession>A0ABS4FZD6</accession>
<proteinExistence type="predicted"/>